<dbReference type="Pfam" id="PF25583">
    <property type="entry name" value="WCX"/>
    <property type="match status" value="1"/>
</dbReference>
<dbReference type="Pfam" id="PF13384">
    <property type="entry name" value="HTH_23"/>
    <property type="match status" value="1"/>
</dbReference>
<dbReference type="InterPro" id="IPR051534">
    <property type="entry name" value="CBASS_pafABC_assoc_protein"/>
</dbReference>
<evidence type="ECO:0000313" key="4">
    <source>
        <dbReference type="Proteomes" id="UP000245461"/>
    </source>
</evidence>
<accession>A0A317EGX5</accession>
<feature type="domain" description="WYL" evidence="1">
    <location>
        <begin position="178"/>
        <end position="248"/>
    </location>
</feature>
<dbReference type="Proteomes" id="UP000245461">
    <property type="component" value="Unassembled WGS sequence"/>
</dbReference>
<organism evidence="3 4">
    <name type="scientific">Zavarzinia aquatilis</name>
    <dbReference type="NCBI Taxonomy" id="2211142"/>
    <lineage>
        <taxon>Bacteria</taxon>
        <taxon>Pseudomonadati</taxon>
        <taxon>Pseudomonadota</taxon>
        <taxon>Alphaproteobacteria</taxon>
        <taxon>Rhodospirillales</taxon>
        <taxon>Zavarziniaceae</taxon>
        <taxon>Zavarzinia</taxon>
    </lineage>
</organism>
<dbReference type="OrthoDB" id="7626446at2"/>
<keyword evidence="4" id="KW-1185">Reference proteome</keyword>
<reference evidence="3 4" key="1">
    <citation type="submission" date="2018-05" db="EMBL/GenBank/DDBJ databases">
        <title>Zavarzinia sp. HR-AS.</title>
        <authorList>
            <person name="Lee Y."/>
            <person name="Jeon C.O."/>
        </authorList>
    </citation>
    <scope>NUCLEOTIDE SEQUENCE [LARGE SCALE GENOMIC DNA]</scope>
    <source>
        <strain evidence="3 4">HR-AS</strain>
    </source>
</reference>
<protein>
    <submittedName>
        <fullName evidence="3">WYL domain-containing protein</fullName>
    </submittedName>
</protein>
<dbReference type="InterPro" id="IPR026881">
    <property type="entry name" value="WYL_dom"/>
</dbReference>
<comment type="caution">
    <text evidence="3">The sequence shown here is derived from an EMBL/GenBank/DDBJ whole genome shotgun (WGS) entry which is preliminary data.</text>
</comment>
<dbReference type="PROSITE" id="PS52050">
    <property type="entry name" value="WYL"/>
    <property type="match status" value="1"/>
</dbReference>
<dbReference type="InterPro" id="IPR057727">
    <property type="entry name" value="WCX_dom"/>
</dbReference>
<evidence type="ECO:0000259" key="2">
    <source>
        <dbReference type="Pfam" id="PF25583"/>
    </source>
</evidence>
<evidence type="ECO:0000259" key="1">
    <source>
        <dbReference type="Pfam" id="PF13280"/>
    </source>
</evidence>
<sequence>MVSLTLTLARHPPRSSSTIVNCQIRSGDMRQEKVAKVLDLALALRASHAGLTLDDIGARLGVSERTAHRLRDAVAQVFPALDFRLGDDGRKYWYLPPQTVDRLVDVSADDLSLLASAAGMMAAQGNDDGAGRLRRLASRIAALIPPKLAMRLEPDVEALMEAEGIAHRPGPRPIVSGDVLSTIRQAIKASRRLSVSYRARRGVGPRQRRTVEPYGLLLGARTYLVGHDVGQDKGPFLRLFAVSGIEQASLEDMPFVRDPAVSMAGFVAQSFGVFHEDPVDVVWRFRGDAARDAAAFAFHPAQTVTTAPDGSVTVRFRAGGLLEMCWHLFTWGDSVEIVEPDCLRARYEELLRLTLRRLQGA</sequence>
<dbReference type="AlphaFoldDB" id="A0A317EGX5"/>
<feature type="domain" description="WCX" evidence="2">
    <location>
        <begin position="278"/>
        <end position="352"/>
    </location>
</feature>
<dbReference type="Pfam" id="PF13280">
    <property type="entry name" value="WYL"/>
    <property type="match status" value="1"/>
</dbReference>
<name>A0A317EGX5_9PROT</name>
<dbReference type="PANTHER" id="PTHR34580:SF1">
    <property type="entry name" value="PROTEIN PAFC"/>
    <property type="match status" value="1"/>
</dbReference>
<proteinExistence type="predicted"/>
<dbReference type="PANTHER" id="PTHR34580">
    <property type="match status" value="1"/>
</dbReference>
<dbReference type="EMBL" id="QGLE01000002">
    <property type="protein sequence ID" value="PWR25340.1"/>
    <property type="molecule type" value="Genomic_DNA"/>
</dbReference>
<gene>
    <name evidence="3" type="ORF">DKG74_06145</name>
</gene>
<evidence type="ECO:0000313" key="3">
    <source>
        <dbReference type="EMBL" id="PWR25340.1"/>
    </source>
</evidence>